<dbReference type="InterPro" id="IPR006530">
    <property type="entry name" value="YD"/>
</dbReference>
<dbReference type="InterPro" id="IPR022385">
    <property type="entry name" value="Rhs_assc_core"/>
</dbReference>
<dbReference type="EMBL" id="BMQJ01000018">
    <property type="protein sequence ID" value="GGQ22179.1"/>
    <property type="molecule type" value="Genomic_DNA"/>
</dbReference>
<feature type="compositionally biased region" description="Polar residues" evidence="2">
    <location>
        <begin position="1654"/>
        <end position="1667"/>
    </location>
</feature>
<protein>
    <recommendedName>
        <fullName evidence="3">Teneurin-like YD-shell domain-containing protein</fullName>
    </recommendedName>
</protein>
<keyword evidence="1" id="KW-0677">Repeat</keyword>
<comment type="caution">
    <text evidence="4">The sequence shown here is derived from an EMBL/GenBank/DDBJ whole genome shotgun (WGS) entry which is preliminary data.</text>
</comment>
<dbReference type="Pfam" id="PF25023">
    <property type="entry name" value="TEN_YD-shell"/>
    <property type="match status" value="1"/>
</dbReference>
<dbReference type="NCBIfam" id="TIGR03696">
    <property type="entry name" value="Rhs_assc_core"/>
    <property type="match status" value="1"/>
</dbReference>
<proteinExistence type="predicted"/>
<dbReference type="InterPro" id="IPR031325">
    <property type="entry name" value="RHS_repeat"/>
</dbReference>
<feature type="domain" description="Teneurin-like YD-shell" evidence="3">
    <location>
        <begin position="1648"/>
        <end position="1840"/>
    </location>
</feature>
<name>A0ABQ2RB94_9ACTN</name>
<dbReference type="InterPro" id="IPR056823">
    <property type="entry name" value="TEN-like_YD-shell"/>
</dbReference>
<feature type="region of interest" description="Disordered" evidence="2">
    <location>
        <begin position="1645"/>
        <end position="1667"/>
    </location>
</feature>
<dbReference type="Proteomes" id="UP000611554">
    <property type="component" value="Unassembled WGS sequence"/>
</dbReference>
<keyword evidence="5" id="KW-1185">Reference proteome</keyword>
<organism evidence="4 5">
    <name type="scientific">Streptosporangium pseudovulgare</name>
    <dbReference type="NCBI Taxonomy" id="35765"/>
    <lineage>
        <taxon>Bacteria</taxon>
        <taxon>Bacillati</taxon>
        <taxon>Actinomycetota</taxon>
        <taxon>Actinomycetes</taxon>
        <taxon>Streptosporangiales</taxon>
        <taxon>Streptosporangiaceae</taxon>
        <taxon>Streptosporangium</taxon>
    </lineage>
</organism>
<sequence>MTVRGVSARLGTGRIHRFLRLGLTAALTAGLLTAMPAYGTAQTGPETLKPVDREPVVAGKSLKATSRKTAPRAPEPVVRWPDAGEAVVTLGGEPGAPAVTAESGTRARQAGNLPIWVSTPKAQAKDTTPGKVRVRMLDRSATARAGVTGVVFTLGQEGGAPGTVGLRLNYSGFAEAFGGSFGSRMRLVTLPACALSTPDRPECRTTTPVPAANDARAGTITAEVEAAAEPVVFAATAAADSAKGDYKATELAASATWQVGTQTGDFTWAYPLRMPPVPGGLTPELAVSYSSSSIDGRTSSSNNQGSQVGDGFDLWPGYIERRYRSCEDDGVPKDSTYDVHPMDQCWGYDNAVLTLGGKGGELVQSGTNEWRLRRDDGTRIQKFAGSDADTGNGDDNNEYWLVTAPDGKRYYFGKNRLTGWASGKAETKSTWTVPVFGDDAGEPCHGDTFAKSWCQQAWRWNLDYVEDPNGNAIVYYYEQEGNRYGRNLRAEDDTPYVRGGYLKSVEYGLRSDNLYPAKAPARVAFTVGERCLRSAADCAESNIDAHPDYWEDVPWDLNCKADTKCQDYKGASAPTFWTRKRIVEAVTMVVKSDGSGHRTVDSWSFSHDWGTADVDRQLLLKSIVHKGHVGPSVVTMPPVTFAYTQLPNRVDALGDDVGPFIKNRIGSIGNETGGVLDVNYATADCRVGDTPSPPTNHRRCFPVFWEKTSGDAKPTLDWFHKYVVTQIAQTDLTGGSPDMVTGYDYSIGSPAWRFTDDDGLTKEKYRTWSQWQGYDKVRVRSGVTSAAPGQTDYWFFQGMDGDRLNADGGVKQVEVSDGEGGSYTDHESFQGMTVKTITYNRAGGDAVVKAVNKPWHHQTASRTRTIDKGTITVTANLTGVAGMRAMKQVGGGWQTTRQSVNSFNLTTGAPAVVDDEGDIALAGDEKCVTTTFTENGARVLAIPAQVRTVAGRCADTPDLSKDLISEERTYYDNGAFKAAPTRGNATLVEKAKEATATTVTPLAVTRTAYDRYGRAETVTDAAGRTTTMKYTETQGLTTKVEVISPPAMAGDAITAHTTSKVLDPAWGSPISDTDAGGKTTTINYNALGHLIKVWTGGRPDTAVPDKEFGYLIQPNAIVAVATRSITAEGGQELSYTLFDGWLRERQVQAAGRDGTTKGRLVSDTFYNAAGAVDRTYESYYADGEPKPELFGVADPGKIETQHVYEYDGQGRKTADRLLIGSSDAQERWRTRYEYGGNWTKVIPPPGGTPVTTYTDALDRKTEIREHRTTGYIATTFRYDHRGLESSVTGPGNHVWTTRYDLRGRKIETTDPDKGLTKFSYNDLDQLVLTEDARGKKIGVTYDGLGRKTGMYDATSATPGTKIAEWVYDTVRKGQLTSSTRIVDTARYTTQIDFYDNLNRPTRKRYVLPSTEGALAPVGGYVFDTTYNLDGSVKASSSPAAGDLPAENTAFTYDGLGRLAALGSNLSTYLVGVDYTKTGKVVGQRLSIGAAGKQVDQIFSYEYGTQRLSKATTAHAGTSGTDRSMEYRYSDSGNLLQATDTSRDGVDNQCFRYDDLQRLTDAWTQQTAAGTATTCAADPKQATIGGPAPYRVGYTYDDVGNRTGETQYGAGPSGGTQTATRGYRYAGGSGVDPKYKGHQLSEVTGSPATYDYDPNGNTTARRTPSGNQTLHWDAEGELVKVVDDKKGETTFLYTADGDRLLRRDPAGTTLYLPDMEVRLQKGQTTATTARYNQYAMRTSAGVTFLVNDHHGTAELAINATDGSMSRRRYTPFGQVRASAGQWPAGDEQGFVGGVVDSSTDLTTLGDRGYDPDTGRFISVDPEIEMGRSQQMNGYNYADNNPTTLSDPDGRFPIVNLYLLGYRQFWFNTASYRYLVRQNIYLVHIQLNIFTSYYRIAVSNWYIAARQAILQGPVMPGARPPWRLPGTPDPASRPAAPPKPKVPSKPKKGLLGLCFGVRGALGISLGVEACLTGDRKGPGIATTVKGGLSTSIGGGWYGGLMYAPNANTEDLNTTPGTTDTYTTFSYENEKRTKGLDLDMYGATNSQGQFTAAGVEVGRGVNIGLDVPGERQPPLKKTVPGLSGSHERGVTKAWRLRHPVKWYTEKWWNVVRSTGNYG</sequence>
<feature type="region of interest" description="Disordered" evidence="2">
    <location>
        <begin position="2064"/>
        <end position="2083"/>
    </location>
</feature>
<evidence type="ECO:0000313" key="5">
    <source>
        <dbReference type="Proteomes" id="UP000611554"/>
    </source>
</evidence>
<evidence type="ECO:0000313" key="4">
    <source>
        <dbReference type="EMBL" id="GGQ22179.1"/>
    </source>
</evidence>
<evidence type="ECO:0000259" key="3">
    <source>
        <dbReference type="Pfam" id="PF25023"/>
    </source>
</evidence>
<dbReference type="InterPro" id="IPR050708">
    <property type="entry name" value="T6SS_VgrG/RHS"/>
</dbReference>
<feature type="region of interest" description="Disordered" evidence="2">
    <location>
        <begin position="1918"/>
        <end position="1943"/>
    </location>
</feature>
<evidence type="ECO:0000256" key="2">
    <source>
        <dbReference type="SAM" id="MobiDB-lite"/>
    </source>
</evidence>
<dbReference type="NCBIfam" id="TIGR01643">
    <property type="entry name" value="YD_repeat_2x"/>
    <property type="match status" value="2"/>
</dbReference>
<gene>
    <name evidence="4" type="ORF">GCM10010140_60530</name>
</gene>
<reference evidence="5" key="1">
    <citation type="journal article" date="2019" name="Int. J. Syst. Evol. Microbiol.">
        <title>The Global Catalogue of Microorganisms (GCM) 10K type strain sequencing project: providing services to taxonomists for standard genome sequencing and annotation.</title>
        <authorList>
            <consortium name="The Broad Institute Genomics Platform"/>
            <consortium name="The Broad Institute Genome Sequencing Center for Infectious Disease"/>
            <person name="Wu L."/>
            <person name="Ma J."/>
        </authorList>
    </citation>
    <scope>NUCLEOTIDE SEQUENCE [LARGE SCALE GENOMIC DNA]</scope>
    <source>
        <strain evidence="5">JCM 3115</strain>
    </source>
</reference>
<dbReference type="Pfam" id="PF05593">
    <property type="entry name" value="RHS_repeat"/>
    <property type="match status" value="1"/>
</dbReference>
<evidence type="ECO:0000256" key="1">
    <source>
        <dbReference type="ARBA" id="ARBA00022737"/>
    </source>
</evidence>
<accession>A0ABQ2RB94</accession>
<dbReference type="Gene3D" id="2.180.10.10">
    <property type="entry name" value="RHS repeat-associated core"/>
    <property type="match status" value="2"/>
</dbReference>
<dbReference type="PANTHER" id="PTHR32305">
    <property type="match status" value="1"/>
</dbReference>
<dbReference type="PANTHER" id="PTHR32305:SF17">
    <property type="entry name" value="TRNA NUCLEASE WAPA"/>
    <property type="match status" value="1"/>
</dbReference>